<dbReference type="InterPro" id="IPR028082">
    <property type="entry name" value="Peripla_BP_I"/>
</dbReference>
<reference evidence="6" key="1">
    <citation type="journal article" date="2014" name="Int. J. Syst. Evol. Microbiol.">
        <title>Complete genome sequence of Corynebacterium casei LMG S-19264T (=DSM 44701T), isolated from a smear-ripened cheese.</title>
        <authorList>
            <consortium name="US DOE Joint Genome Institute (JGI-PGF)"/>
            <person name="Walter F."/>
            <person name="Albersmeier A."/>
            <person name="Kalinowski J."/>
            <person name="Ruckert C."/>
        </authorList>
    </citation>
    <scope>NUCLEOTIDE SEQUENCE</scope>
    <source>
        <strain evidence="6">CGMCC 1.15725</strain>
    </source>
</reference>
<evidence type="ECO:0000313" key="7">
    <source>
        <dbReference type="Proteomes" id="UP000646365"/>
    </source>
</evidence>
<evidence type="ECO:0000256" key="1">
    <source>
        <dbReference type="ARBA" id="ARBA00023015"/>
    </source>
</evidence>
<dbReference type="SMART" id="SM00354">
    <property type="entry name" value="HTH_LACI"/>
    <property type="match status" value="1"/>
</dbReference>
<dbReference type="GO" id="GO:0000976">
    <property type="term" value="F:transcription cis-regulatory region binding"/>
    <property type="evidence" value="ECO:0007669"/>
    <property type="project" value="TreeGrafter"/>
</dbReference>
<dbReference type="PROSITE" id="PS50932">
    <property type="entry name" value="HTH_LACI_2"/>
    <property type="match status" value="1"/>
</dbReference>
<accession>A0A8J2YTP5</accession>
<dbReference type="PANTHER" id="PTHR30146">
    <property type="entry name" value="LACI-RELATED TRANSCRIPTIONAL REPRESSOR"/>
    <property type="match status" value="1"/>
</dbReference>
<dbReference type="SUPFAM" id="SSF47413">
    <property type="entry name" value="lambda repressor-like DNA-binding domains"/>
    <property type="match status" value="1"/>
</dbReference>
<feature type="domain" description="HTH lacI-type" evidence="4">
    <location>
        <begin position="10"/>
        <end position="64"/>
    </location>
</feature>
<dbReference type="GO" id="GO:0003700">
    <property type="term" value="F:DNA-binding transcription factor activity"/>
    <property type="evidence" value="ECO:0007669"/>
    <property type="project" value="TreeGrafter"/>
</dbReference>
<name>A0A8J2YTP5_9PROT</name>
<dbReference type="Proteomes" id="UP000646365">
    <property type="component" value="Unassembled WGS sequence"/>
</dbReference>
<dbReference type="Gene3D" id="3.40.50.2300">
    <property type="match status" value="2"/>
</dbReference>
<dbReference type="CDD" id="cd01392">
    <property type="entry name" value="HTH_LacI"/>
    <property type="match status" value="1"/>
</dbReference>
<dbReference type="Pfam" id="PF00532">
    <property type="entry name" value="Peripla_BP_1"/>
    <property type="match status" value="1"/>
</dbReference>
<dbReference type="SUPFAM" id="SSF53822">
    <property type="entry name" value="Periplasmic binding protein-like I"/>
    <property type="match status" value="1"/>
</dbReference>
<proteinExistence type="predicted"/>
<dbReference type="AlphaFoldDB" id="A0A8J2YTP5"/>
<dbReference type="Gene3D" id="1.10.260.40">
    <property type="entry name" value="lambda repressor-like DNA-binding domains"/>
    <property type="match status" value="1"/>
</dbReference>
<feature type="domain" description="HTH cro/C1-type" evidence="5">
    <location>
        <begin position="9"/>
        <end position="44"/>
    </location>
</feature>
<dbReference type="PROSITE" id="PS00356">
    <property type="entry name" value="HTH_LACI_1"/>
    <property type="match status" value="1"/>
</dbReference>
<keyword evidence="7" id="KW-1185">Reference proteome</keyword>
<dbReference type="PROSITE" id="PS50943">
    <property type="entry name" value="HTH_CROC1"/>
    <property type="match status" value="1"/>
</dbReference>
<dbReference type="EMBL" id="BMJQ01000006">
    <property type="protein sequence ID" value="GGF19079.1"/>
    <property type="molecule type" value="Genomic_DNA"/>
</dbReference>
<organism evidence="6 7">
    <name type="scientific">Aliidongia dinghuensis</name>
    <dbReference type="NCBI Taxonomy" id="1867774"/>
    <lineage>
        <taxon>Bacteria</taxon>
        <taxon>Pseudomonadati</taxon>
        <taxon>Pseudomonadota</taxon>
        <taxon>Alphaproteobacteria</taxon>
        <taxon>Rhodospirillales</taxon>
        <taxon>Dongiaceae</taxon>
        <taxon>Aliidongia</taxon>
    </lineage>
</organism>
<keyword evidence="1" id="KW-0805">Transcription regulation</keyword>
<dbReference type="InterPro" id="IPR000843">
    <property type="entry name" value="HTH_LacI"/>
</dbReference>
<keyword evidence="3" id="KW-0804">Transcription</keyword>
<evidence type="ECO:0000259" key="5">
    <source>
        <dbReference type="PROSITE" id="PS50943"/>
    </source>
</evidence>
<gene>
    <name evidence="6" type="ORF">GCM10011611_26190</name>
</gene>
<evidence type="ECO:0000256" key="2">
    <source>
        <dbReference type="ARBA" id="ARBA00023125"/>
    </source>
</evidence>
<dbReference type="PRINTS" id="PR00036">
    <property type="entry name" value="HTHLACI"/>
</dbReference>
<comment type="caution">
    <text evidence="6">The sequence shown here is derived from an EMBL/GenBank/DDBJ whole genome shotgun (WGS) entry which is preliminary data.</text>
</comment>
<dbReference type="Pfam" id="PF00356">
    <property type="entry name" value="LacI"/>
    <property type="match status" value="1"/>
</dbReference>
<dbReference type="PANTHER" id="PTHR30146:SF109">
    <property type="entry name" value="HTH-TYPE TRANSCRIPTIONAL REGULATOR GALS"/>
    <property type="match status" value="1"/>
</dbReference>
<keyword evidence="2" id="KW-0238">DNA-binding</keyword>
<evidence type="ECO:0000259" key="4">
    <source>
        <dbReference type="PROSITE" id="PS50932"/>
    </source>
</evidence>
<dbReference type="InterPro" id="IPR001387">
    <property type="entry name" value="Cro/C1-type_HTH"/>
</dbReference>
<sequence length="346" mass="36915">MRNRAAYSKLTIRDVAAEAGVSIATVSRVLNGRAPIAPETAAKVRAAVERLGFRANRTGRELRAGISRTVGVLVPSLDNPVFAESVTGIQEAARDAGWSVLIASSGYDVERENEAIGNLLSHRVGGLLLTVADADRSATLDTLDREQTPYVLLYNQPDRDDRATATIDNVAAGRDATRALIAAGHRRLAMVAGRFVASDRSKQRHRGFSEALAEARLEQVALIELDFDAVAAFDPMIRAVLTGPNRPTGLFCSTDLLALRIMALLREAHVAVPGEVGIVGFDGIAVGRLMAPSLATIVQPSREMGRRAFQHLLARLEGAAPEQILLPYEFRPGGSLGGTANAPQGE</sequence>
<dbReference type="InterPro" id="IPR010982">
    <property type="entry name" value="Lambda_DNA-bd_dom_sf"/>
</dbReference>
<protein>
    <submittedName>
        <fullName evidence="6">LacI family transcriptional regulator</fullName>
    </submittedName>
</protein>
<dbReference type="InterPro" id="IPR001761">
    <property type="entry name" value="Peripla_BP/Lac1_sug-bd_dom"/>
</dbReference>
<dbReference type="RefSeq" id="WP_189046362.1">
    <property type="nucleotide sequence ID" value="NZ_BMJQ01000006.1"/>
</dbReference>
<reference evidence="6" key="2">
    <citation type="submission" date="2020-09" db="EMBL/GenBank/DDBJ databases">
        <authorList>
            <person name="Sun Q."/>
            <person name="Zhou Y."/>
        </authorList>
    </citation>
    <scope>NUCLEOTIDE SEQUENCE</scope>
    <source>
        <strain evidence="6">CGMCC 1.15725</strain>
    </source>
</reference>
<evidence type="ECO:0000313" key="6">
    <source>
        <dbReference type="EMBL" id="GGF19079.1"/>
    </source>
</evidence>
<evidence type="ECO:0000256" key="3">
    <source>
        <dbReference type="ARBA" id="ARBA00023163"/>
    </source>
</evidence>